<feature type="region of interest" description="Disordered" evidence="1">
    <location>
        <begin position="1"/>
        <end position="38"/>
    </location>
</feature>
<gene>
    <name evidence="2" type="ORF">BJ508DRAFT_334320</name>
</gene>
<keyword evidence="3" id="KW-1185">Reference proteome</keyword>
<evidence type="ECO:0000256" key="1">
    <source>
        <dbReference type="SAM" id="MobiDB-lite"/>
    </source>
</evidence>
<name>A0A3N4HIK9_ASCIM</name>
<dbReference type="Proteomes" id="UP000275078">
    <property type="component" value="Unassembled WGS sequence"/>
</dbReference>
<accession>A0A3N4HIK9</accession>
<evidence type="ECO:0000313" key="3">
    <source>
        <dbReference type="Proteomes" id="UP000275078"/>
    </source>
</evidence>
<feature type="non-terminal residue" evidence="2">
    <location>
        <position position="253"/>
    </location>
</feature>
<proteinExistence type="predicted"/>
<dbReference type="AlphaFoldDB" id="A0A3N4HIK9"/>
<evidence type="ECO:0000313" key="2">
    <source>
        <dbReference type="EMBL" id="RPA73197.1"/>
    </source>
</evidence>
<dbReference type="EMBL" id="ML119830">
    <property type="protein sequence ID" value="RPA73197.1"/>
    <property type="molecule type" value="Genomic_DNA"/>
</dbReference>
<sequence length="253" mass="29779">MPRKIRRLEAPPRRIQPPRNAKAKRQNTSPSRSPSPHSPFLTLPPELHLLIAAHLPTPRYLAATCWRLRRLLHHPTKKRPHWDHWHFSNSSFFQLSTGPDEPEARTTLTLPLWRAIALARLFRDLSALEEPCCNVWLMPYPLTTVEEVGVVRVQVDMSVLKTWVETHMRAWYRRRYVFLERGVRLGFEMIEVLGDERREPLWEVEKRREGLSRGESLALRTGVWMVLEGWCRMWMWRFAEAPHGGEEGVVDFA</sequence>
<protein>
    <recommendedName>
        <fullName evidence="4">F-box domain-containing protein</fullName>
    </recommendedName>
</protein>
<organism evidence="2 3">
    <name type="scientific">Ascobolus immersus RN42</name>
    <dbReference type="NCBI Taxonomy" id="1160509"/>
    <lineage>
        <taxon>Eukaryota</taxon>
        <taxon>Fungi</taxon>
        <taxon>Dikarya</taxon>
        <taxon>Ascomycota</taxon>
        <taxon>Pezizomycotina</taxon>
        <taxon>Pezizomycetes</taxon>
        <taxon>Pezizales</taxon>
        <taxon>Ascobolaceae</taxon>
        <taxon>Ascobolus</taxon>
    </lineage>
</organism>
<reference evidence="2 3" key="1">
    <citation type="journal article" date="2018" name="Nat. Ecol. Evol.">
        <title>Pezizomycetes genomes reveal the molecular basis of ectomycorrhizal truffle lifestyle.</title>
        <authorList>
            <person name="Murat C."/>
            <person name="Payen T."/>
            <person name="Noel B."/>
            <person name="Kuo A."/>
            <person name="Morin E."/>
            <person name="Chen J."/>
            <person name="Kohler A."/>
            <person name="Krizsan K."/>
            <person name="Balestrini R."/>
            <person name="Da Silva C."/>
            <person name="Montanini B."/>
            <person name="Hainaut M."/>
            <person name="Levati E."/>
            <person name="Barry K.W."/>
            <person name="Belfiori B."/>
            <person name="Cichocki N."/>
            <person name="Clum A."/>
            <person name="Dockter R.B."/>
            <person name="Fauchery L."/>
            <person name="Guy J."/>
            <person name="Iotti M."/>
            <person name="Le Tacon F."/>
            <person name="Lindquist E.A."/>
            <person name="Lipzen A."/>
            <person name="Malagnac F."/>
            <person name="Mello A."/>
            <person name="Molinier V."/>
            <person name="Miyauchi S."/>
            <person name="Poulain J."/>
            <person name="Riccioni C."/>
            <person name="Rubini A."/>
            <person name="Sitrit Y."/>
            <person name="Splivallo R."/>
            <person name="Traeger S."/>
            <person name="Wang M."/>
            <person name="Zifcakova L."/>
            <person name="Wipf D."/>
            <person name="Zambonelli A."/>
            <person name="Paolocci F."/>
            <person name="Nowrousian M."/>
            <person name="Ottonello S."/>
            <person name="Baldrian P."/>
            <person name="Spatafora J.W."/>
            <person name="Henrissat B."/>
            <person name="Nagy L.G."/>
            <person name="Aury J.M."/>
            <person name="Wincker P."/>
            <person name="Grigoriev I.V."/>
            <person name="Bonfante P."/>
            <person name="Martin F.M."/>
        </authorList>
    </citation>
    <scope>NUCLEOTIDE SEQUENCE [LARGE SCALE GENOMIC DNA]</scope>
    <source>
        <strain evidence="2 3">RN42</strain>
    </source>
</reference>
<feature type="compositionally biased region" description="Low complexity" evidence="1">
    <location>
        <begin position="29"/>
        <end position="38"/>
    </location>
</feature>
<evidence type="ECO:0008006" key="4">
    <source>
        <dbReference type="Google" id="ProtNLM"/>
    </source>
</evidence>